<evidence type="ECO:0000259" key="6">
    <source>
        <dbReference type="PROSITE" id="PS50893"/>
    </source>
</evidence>
<gene>
    <name evidence="7" type="ORF">LPW39_18925</name>
</gene>
<organism evidence="7 8">
    <name type="scientific">Comamonas koreensis</name>
    <dbReference type="NCBI Taxonomy" id="160825"/>
    <lineage>
        <taxon>Bacteria</taxon>
        <taxon>Pseudomonadati</taxon>
        <taxon>Pseudomonadota</taxon>
        <taxon>Betaproteobacteria</taxon>
        <taxon>Burkholderiales</taxon>
        <taxon>Comamonadaceae</taxon>
        <taxon>Comamonas</taxon>
    </lineage>
</organism>
<dbReference type="GO" id="GO:0016887">
    <property type="term" value="F:ATP hydrolysis activity"/>
    <property type="evidence" value="ECO:0007669"/>
    <property type="project" value="InterPro"/>
</dbReference>
<evidence type="ECO:0000313" key="7">
    <source>
        <dbReference type="EMBL" id="MCD2167199.1"/>
    </source>
</evidence>
<dbReference type="CDD" id="cd10147">
    <property type="entry name" value="Wzt_C-like"/>
    <property type="match status" value="1"/>
</dbReference>
<keyword evidence="2" id="KW-0813">Transport</keyword>
<dbReference type="Gene3D" id="3.40.50.300">
    <property type="entry name" value="P-loop containing nucleotide triphosphate hydrolases"/>
    <property type="match status" value="1"/>
</dbReference>
<keyword evidence="8" id="KW-1185">Reference proteome</keyword>
<dbReference type="Gene3D" id="2.70.50.60">
    <property type="entry name" value="abc- transporter (atp binding component) like domain"/>
    <property type="match status" value="1"/>
</dbReference>
<dbReference type="InterPro" id="IPR029439">
    <property type="entry name" value="Wzt_C"/>
</dbReference>
<dbReference type="Proteomes" id="UP001199260">
    <property type="component" value="Unassembled WGS sequence"/>
</dbReference>
<evidence type="ECO:0000256" key="3">
    <source>
        <dbReference type="ARBA" id="ARBA00022475"/>
    </source>
</evidence>
<sequence>MAKTQETAAVLVVKNLGKEYKLYDSPRQRVKALLTGRAMHRSHWALRDVSFSLARGQCIGVVGDNGAGKSSLLKLLAGTMQPSAGSIERSGRITAILELGAGFHPDFSGRDNLYFAGSLIGISHEEMRKLEPEIIAFSELQDAIDRPVKTYSSGMNVRLAFALVTAVQPDVLIVDEALAVGDQSFQKKCIERILDFRQKGCTILFCSHSPYHIRHLCDAALWLEQGQVQMFGETEAVLAAYDVRTRQKQDEKDRQQWGDDAASAAPSVLADVAAAAMATEPVDPLATPYAVEPPNLPPAEEPGNACILSVDIANLSPGDPPVLQGQDLVVTIKARGNGAERPNIGFMIEQNRGVGIACLATHEEGAVPLQLPDGSWQSVLSFPDLPLHSGDYVVSAFLFDGSGLAVYDQWFQYTVFRFIYPKPLPGLVRLPHHWS</sequence>
<dbReference type="CDD" id="cd03220">
    <property type="entry name" value="ABC_KpsT_Wzt"/>
    <property type="match status" value="1"/>
</dbReference>
<comment type="caution">
    <text evidence="7">The sequence shown here is derived from an EMBL/GenBank/DDBJ whole genome shotgun (WGS) entry which is preliminary data.</text>
</comment>
<evidence type="ECO:0000256" key="2">
    <source>
        <dbReference type="ARBA" id="ARBA00022448"/>
    </source>
</evidence>
<reference evidence="7 8" key="1">
    <citation type="submission" date="2021-11" db="EMBL/GenBank/DDBJ databases">
        <title>Genome sequence.</title>
        <authorList>
            <person name="Sun Q."/>
        </authorList>
    </citation>
    <scope>NUCLEOTIDE SEQUENCE [LARGE SCALE GENOMIC DNA]</scope>
    <source>
        <strain evidence="7 8">KCTC 12005</strain>
    </source>
</reference>
<name>A0AAW4XZU2_9BURK</name>
<protein>
    <submittedName>
        <fullName evidence="7">ABC transporter ATP-binding protein</fullName>
    </submittedName>
</protein>
<dbReference type="SMART" id="SM00382">
    <property type="entry name" value="AAA"/>
    <property type="match status" value="1"/>
</dbReference>
<dbReference type="AlphaFoldDB" id="A0AAW4XZU2"/>
<dbReference type="InterPro" id="IPR027417">
    <property type="entry name" value="P-loop_NTPase"/>
</dbReference>
<dbReference type="RefSeq" id="WP_230778678.1">
    <property type="nucleotide sequence ID" value="NZ_JAJNCT010000025.1"/>
</dbReference>
<evidence type="ECO:0000256" key="1">
    <source>
        <dbReference type="ARBA" id="ARBA00005417"/>
    </source>
</evidence>
<dbReference type="Pfam" id="PF00005">
    <property type="entry name" value="ABC_tran"/>
    <property type="match status" value="1"/>
</dbReference>
<dbReference type="InterPro" id="IPR003593">
    <property type="entry name" value="AAA+_ATPase"/>
</dbReference>
<evidence type="ECO:0000256" key="4">
    <source>
        <dbReference type="ARBA" id="ARBA00022741"/>
    </source>
</evidence>
<comment type="similarity">
    <text evidence="1">Belongs to the ABC transporter superfamily.</text>
</comment>
<dbReference type="InterPro" id="IPR050683">
    <property type="entry name" value="Bact_Polysacc_Export_ATP-bd"/>
</dbReference>
<dbReference type="SUPFAM" id="SSF52540">
    <property type="entry name" value="P-loop containing nucleoside triphosphate hydrolases"/>
    <property type="match status" value="1"/>
</dbReference>
<dbReference type="PANTHER" id="PTHR46743">
    <property type="entry name" value="TEICHOIC ACIDS EXPORT ATP-BINDING PROTEIN TAGH"/>
    <property type="match status" value="1"/>
</dbReference>
<keyword evidence="4" id="KW-0547">Nucleotide-binding</keyword>
<evidence type="ECO:0000256" key="5">
    <source>
        <dbReference type="ARBA" id="ARBA00022840"/>
    </source>
</evidence>
<evidence type="ECO:0000313" key="8">
    <source>
        <dbReference type="Proteomes" id="UP001199260"/>
    </source>
</evidence>
<keyword evidence="5 7" id="KW-0067">ATP-binding</keyword>
<dbReference type="GO" id="GO:0016020">
    <property type="term" value="C:membrane"/>
    <property type="evidence" value="ECO:0007669"/>
    <property type="project" value="InterPro"/>
</dbReference>
<dbReference type="EMBL" id="JAJNCT010000025">
    <property type="protein sequence ID" value="MCD2167199.1"/>
    <property type="molecule type" value="Genomic_DNA"/>
</dbReference>
<dbReference type="GO" id="GO:0140359">
    <property type="term" value="F:ABC-type transporter activity"/>
    <property type="evidence" value="ECO:0007669"/>
    <property type="project" value="InterPro"/>
</dbReference>
<keyword evidence="3" id="KW-1003">Cell membrane</keyword>
<dbReference type="InterPro" id="IPR015860">
    <property type="entry name" value="ABC_transpr_TagH-like"/>
</dbReference>
<keyword evidence="3" id="KW-0472">Membrane</keyword>
<accession>A0AAW4XZU2</accession>
<feature type="domain" description="ABC transporter" evidence="6">
    <location>
        <begin position="30"/>
        <end position="250"/>
    </location>
</feature>
<dbReference type="PANTHER" id="PTHR46743:SF2">
    <property type="entry name" value="TEICHOIC ACIDS EXPORT ATP-BINDING PROTEIN TAGH"/>
    <property type="match status" value="1"/>
</dbReference>
<dbReference type="GO" id="GO:0005524">
    <property type="term" value="F:ATP binding"/>
    <property type="evidence" value="ECO:0007669"/>
    <property type="project" value="UniProtKB-KW"/>
</dbReference>
<proteinExistence type="inferred from homology"/>
<dbReference type="PROSITE" id="PS50893">
    <property type="entry name" value="ABC_TRANSPORTER_2"/>
    <property type="match status" value="1"/>
</dbReference>
<dbReference type="InterPro" id="IPR003439">
    <property type="entry name" value="ABC_transporter-like_ATP-bd"/>
</dbReference>